<dbReference type="Pfam" id="PF02517">
    <property type="entry name" value="Rce1-like"/>
    <property type="match status" value="1"/>
</dbReference>
<keyword evidence="4" id="KW-1185">Reference proteome</keyword>
<organism evidence="3 4">
    <name type="scientific">Caldisalinibacter kiritimatiensis</name>
    <dbReference type="NCBI Taxonomy" id="1304284"/>
    <lineage>
        <taxon>Bacteria</taxon>
        <taxon>Bacillati</taxon>
        <taxon>Bacillota</taxon>
        <taxon>Tissierellia</taxon>
        <taxon>Tissierellales</taxon>
        <taxon>Thermohalobacteraceae</taxon>
        <taxon>Caldisalinibacter</taxon>
    </lineage>
</organism>
<dbReference type="PANTHER" id="PTHR35797">
    <property type="entry name" value="PROTEASE-RELATED"/>
    <property type="match status" value="1"/>
</dbReference>
<dbReference type="RefSeq" id="WP_006314326.1">
    <property type="nucleotide sequence ID" value="NZ_ARZA01000200.1"/>
</dbReference>
<feature type="transmembrane region" description="Helical" evidence="1">
    <location>
        <begin position="73"/>
        <end position="96"/>
    </location>
</feature>
<feature type="transmembrane region" description="Helical" evidence="1">
    <location>
        <begin position="6"/>
        <end position="26"/>
    </location>
</feature>
<dbReference type="OrthoDB" id="9777755at2"/>
<gene>
    <name evidence="3" type="ORF">L21TH_1752</name>
</gene>
<accession>R1AU56</accession>
<dbReference type="AlphaFoldDB" id="R1AU56"/>
<feature type="domain" description="CAAX prenyl protease 2/Lysostaphin resistance protein A-like" evidence="2">
    <location>
        <begin position="6"/>
        <end position="115"/>
    </location>
</feature>
<dbReference type="Proteomes" id="UP000013378">
    <property type="component" value="Unassembled WGS sequence"/>
</dbReference>
<name>R1AU56_9FIRM</name>
<keyword evidence="1" id="KW-1133">Transmembrane helix</keyword>
<comment type="caution">
    <text evidence="3">The sequence shown here is derived from an EMBL/GenBank/DDBJ whole genome shotgun (WGS) entry which is preliminary data.</text>
</comment>
<evidence type="ECO:0000259" key="2">
    <source>
        <dbReference type="Pfam" id="PF02517"/>
    </source>
</evidence>
<dbReference type="STRING" id="1304284.L21TH_1752"/>
<sequence length="158" mass="18649">MANPIKIIPFAIFMLFFGPIVEELGWRGFALDHLEKHYNWVVSSIVLAFFWSLWHLPLFFIEGTYQYGLLQKSYFYIFSYMIGMFIPTSIIMDWLYNKNNKSILSGVLFHFSMNFYGELIDIPNSLKYTVSIFITFIFAGIILMTYKRNINSSVEKKI</sequence>
<evidence type="ECO:0000256" key="1">
    <source>
        <dbReference type="SAM" id="Phobius"/>
    </source>
</evidence>
<dbReference type="InterPro" id="IPR003675">
    <property type="entry name" value="Rce1/LyrA-like_dom"/>
</dbReference>
<evidence type="ECO:0000313" key="3">
    <source>
        <dbReference type="EMBL" id="EOD00207.1"/>
    </source>
</evidence>
<dbReference type="EMBL" id="ARZA01000200">
    <property type="protein sequence ID" value="EOD00207.1"/>
    <property type="molecule type" value="Genomic_DNA"/>
</dbReference>
<protein>
    <submittedName>
        <fullName evidence="3">Abortive infection protein</fullName>
    </submittedName>
</protein>
<dbReference type="PANTHER" id="PTHR35797:SF1">
    <property type="entry name" value="PROTEASE"/>
    <property type="match status" value="1"/>
</dbReference>
<dbReference type="InterPro" id="IPR042150">
    <property type="entry name" value="MmRce1-like"/>
</dbReference>
<keyword evidence="1" id="KW-0812">Transmembrane</keyword>
<dbReference type="GO" id="GO:0080120">
    <property type="term" value="P:CAAX-box protein maturation"/>
    <property type="evidence" value="ECO:0007669"/>
    <property type="project" value="UniProtKB-ARBA"/>
</dbReference>
<dbReference type="eggNOG" id="COG1266">
    <property type="taxonomic scope" value="Bacteria"/>
</dbReference>
<dbReference type="GO" id="GO:0004175">
    <property type="term" value="F:endopeptidase activity"/>
    <property type="evidence" value="ECO:0007669"/>
    <property type="project" value="UniProtKB-ARBA"/>
</dbReference>
<evidence type="ECO:0000313" key="4">
    <source>
        <dbReference type="Proteomes" id="UP000013378"/>
    </source>
</evidence>
<feature type="transmembrane region" description="Helical" evidence="1">
    <location>
        <begin position="38"/>
        <end position="61"/>
    </location>
</feature>
<reference evidence="3 4" key="1">
    <citation type="journal article" date="2015" name="Geomicrobiol. J.">
        <title>Caldisalinibacter kiritimatiensis gen. nov., sp. nov., a moderately thermohalophilic thiosulfate-reducing bacterium from a hypersaline microbial mat.</title>
        <authorList>
            <person name="Ben Hania W."/>
            <person name="Joseph M."/>
            <person name="Fiebig A."/>
            <person name="Bunk B."/>
            <person name="Klenk H.-P."/>
            <person name="Fardeau M.-L."/>
            <person name="Spring S."/>
        </authorList>
    </citation>
    <scope>NUCLEOTIDE SEQUENCE [LARGE SCALE GENOMIC DNA]</scope>
    <source>
        <strain evidence="3 4">L21-TH-D2</strain>
    </source>
</reference>
<proteinExistence type="predicted"/>
<feature type="transmembrane region" description="Helical" evidence="1">
    <location>
        <begin position="126"/>
        <end position="146"/>
    </location>
</feature>
<keyword evidence="1" id="KW-0472">Membrane</keyword>